<dbReference type="GO" id="GO:0046872">
    <property type="term" value="F:metal ion binding"/>
    <property type="evidence" value="ECO:0007669"/>
    <property type="project" value="InterPro"/>
</dbReference>
<sequence length="86" mass="9505">MKKSFEVMNVKCGGCANRVKEALKEEFGEVEVDVEQKSLTLEIEDAQEEALKKKLKELGYPVVGDENGFFTKAKSFISCAIGKAQS</sequence>
<dbReference type="SUPFAM" id="SSF55008">
    <property type="entry name" value="HMA, heavy metal-associated domain"/>
    <property type="match status" value="1"/>
</dbReference>
<dbReference type="InterPro" id="IPR036163">
    <property type="entry name" value="HMA_dom_sf"/>
</dbReference>
<dbReference type="EMBL" id="BX571661">
    <property type="protein sequence ID" value="CAE10510.1"/>
    <property type="molecule type" value="Genomic_DNA"/>
</dbReference>
<gene>
    <name evidence="2" type="ordered locus">WS1451</name>
</gene>
<evidence type="ECO:0000259" key="1">
    <source>
        <dbReference type="PROSITE" id="PS50846"/>
    </source>
</evidence>
<reference evidence="2 3" key="1">
    <citation type="journal article" date="2003" name="Proc. Natl. Acad. Sci. U.S.A.">
        <title>Complete genome sequence and analysis of Wolinella succinogenes.</title>
        <authorList>
            <person name="Baar C."/>
            <person name="Eppinger M."/>
            <person name="Raddatz G."/>
            <person name="Simon JM."/>
            <person name="Lanz C."/>
            <person name="Klimmek O."/>
            <person name="Nandakumar R."/>
            <person name="Gross R."/>
            <person name="Rosinus A."/>
            <person name="Keller H."/>
            <person name="Jagtap P."/>
            <person name="Linke B."/>
            <person name="Meyer F."/>
            <person name="Lederer H."/>
            <person name="Schuster S.C."/>
        </authorList>
    </citation>
    <scope>NUCLEOTIDE SEQUENCE [LARGE SCALE GENOMIC DNA]</scope>
    <source>
        <strain evidence="3">ATCC 29543 / DSM 1740 / CCUG 13145 / JCM 31913 / LMG 7466 / NCTC 11488 / FDC 602W</strain>
    </source>
</reference>
<accession>Q7MRD0</accession>
<organism evidence="3">
    <name type="scientific">Wolinella succinogenes (strain ATCC 29543 / DSM 1740 / CCUG 13145 / JCM 31913 / LMG 7466 / NCTC 11488 / FDC 602W)</name>
    <name type="common">Vibrio succinogenes</name>
    <dbReference type="NCBI Taxonomy" id="273121"/>
    <lineage>
        <taxon>Bacteria</taxon>
        <taxon>Pseudomonadati</taxon>
        <taxon>Campylobacterota</taxon>
        <taxon>Epsilonproteobacteria</taxon>
        <taxon>Campylobacterales</taxon>
        <taxon>Helicobacteraceae</taxon>
        <taxon>Wolinella</taxon>
    </lineage>
</organism>
<dbReference type="Gene3D" id="3.30.70.100">
    <property type="match status" value="1"/>
</dbReference>
<evidence type="ECO:0000313" key="2">
    <source>
        <dbReference type="EMBL" id="CAE10510.1"/>
    </source>
</evidence>
<dbReference type="PROSITE" id="PS50846">
    <property type="entry name" value="HMA_2"/>
    <property type="match status" value="1"/>
</dbReference>
<dbReference type="Proteomes" id="UP000000422">
    <property type="component" value="Chromosome"/>
</dbReference>
<dbReference type="RefSeq" id="WP_011139294.1">
    <property type="nucleotide sequence ID" value="NC_005090.1"/>
</dbReference>
<dbReference type="InterPro" id="IPR006121">
    <property type="entry name" value="HMA_dom"/>
</dbReference>
<dbReference type="STRING" id="273121.WS1451"/>
<evidence type="ECO:0000313" key="3">
    <source>
        <dbReference type="Proteomes" id="UP000000422"/>
    </source>
</evidence>
<proteinExistence type="predicted"/>
<dbReference type="AlphaFoldDB" id="Q7MRD0"/>
<dbReference type="eggNOG" id="COG2608">
    <property type="taxonomic scope" value="Bacteria"/>
</dbReference>
<dbReference type="HOGENOM" id="CLU_134973_5_4_7"/>
<name>Q7MRD0_WOLSU</name>
<feature type="domain" description="HMA" evidence="1">
    <location>
        <begin position="1"/>
        <end position="63"/>
    </location>
</feature>
<protein>
    <recommendedName>
        <fullName evidence="1">HMA domain-containing protein</fullName>
    </recommendedName>
</protein>
<dbReference type="Pfam" id="PF00403">
    <property type="entry name" value="HMA"/>
    <property type="match status" value="1"/>
</dbReference>
<dbReference type="KEGG" id="wsu:WS1451"/>
<dbReference type="CDD" id="cd00371">
    <property type="entry name" value="HMA"/>
    <property type="match status" value="1"/>
</dbReference>
<keyword evidence="3" id="KW-1185">Reference proteome</keyword>